<feature type="compositionally biased region" description="Basic and acidic residues" evidence="2">
    <location>
        <begin position="241"/>
        <end position="260"/>
    </location>
</feature>
<comment type="caution">
    <text evidence="4">The sequence shown here is derived from an EMBL/GenBank/DDBJ whole genome shotgun (WGS) entry which is preliminary data.</text>
</comment>
<feature type="region of interest" description="Disordered" evidence="2">
    <location>
        <begin position="223"/>
        <end position="260"/>
    </location>
</feature>
<keyword evidence="3" id="KW-0812">Transmembrane</keyword>
<evidence type="ECO:0000313" key="4">
    <source>
        <dbReference type="EMBL" id="MFC3702023.1"/>
    </source>
</evidence>
<keyword evidence="5" id="KW-1185">Reference proteome</keyword>
<evidence type="ECO:0000256" key="3">
    <source>
        <dbReference type="SAM" id="Phobius"/>
    </source>
</evidence>
<keyword evidence="1" id="KW-0175">Coiled coil</keyword>
<sequence length="260" mass="30152">MDSTTTIIAVGIIAVFSMIIIAMMVSQARHRALESKNNRARSLVLQKKRLNNLLRTLPGNYLSAELRDFLYQAIIQNLKTQLTISTYKTEELQLEIDELTTERQQVKSRPVKAPSVLLTPDQTSIYRGLLKSLYQFVKGNYQTGRLNKAHAEKMLQQVEIKLDETAVEFFELSAKAFLKEKRYREAKNAYQKALSTIDESKHKDQFKQQQVVIQSSQNKLIEDWRESREESSKQSTAKLADQMEHMVDDQDSWKKKQSYD</sequence>
<reference evidence="5" key="1">
    <citation type="journal article" date="2019" name="Int. J. Syst. Evol. Microbiol.">
        <title>The Global Catalogue of Microorganisms (GCM) 10K type strain sequencing project: providing services to taxonomists for standard genome sequencing and annotation.</title>
        <authorList>
            <consortium name="The Broad Institute Genomics Platform"/>
            <consortium name="The Broad Institute Genome Sequencing Center for Infectious Disease"/>
            <person name="Wu L."/>
            <person name="Ma J."/>
        </authorList>
    </citation>
    <scope>NUCLEOTIDE SEQUENCE [LARGE SCALE GENOMIC DNA]</scope>
    <source>
        <strain evidence="5">CECT 8288</strain>
    </source>
</reference>
<organism evidence="4 5">
    <name type="scientific">Reinekea marina</name>
    <dbReference type="NCBI Taxonomy" id="1310421"/>
    <lineage>
        <taxon>Bacteria</taxon>
        <taxon>Pseudomonadati</taxon>
        <taxon>Pseudomonadota</taxon>
        <taxon>Gammaproteobacteria</taxon>
        <taxon>Oceanospirillales</taxon>
        <taxon>Saccharospirillaceae</taxon>
        <taxon>Reinekea</taxon>
    </lineage>
</organism>
<name>A0ABV7WRV7_9GAMM</name>
<protein>
    <submittedName>
        <fullName evidence="4">Uncharacterized protein</fullName>
    </submittedName>
</protein>
<feature type="coiled-coil region" evidence="1">
    <location>
        <begin position="148"/>
        <end position="203"/>
    </location>
</feature>
<evidence type="ECO:0000313" key="5">
    <source>
        <dbReference type="Proteomes" id="UP001595710"/>
    </source>
</evidence>
<dbReference type="RefSeq" id="WP_215999345.1">
    <property type="nucleotide sequence ID" value="NZ_JAUFQI010000001.1"/>
</dbReference>
<keyword evidence="3" id="KW-1133">Transmembrane helix</keyword>
<feature type="compositionally biased region" description="Basic and acidic residues" evidence="2">
    <location>
        <begin position="223"/>
        <end position="232"/>
    </location>
</feature>
<proteinExistence type="predicted"/>
<accession>A0ABV7WRV7</accession>
<keyword evidence="3" id="KW-0472">Membrane</keyword>
<dbReference type="Proteomes" id="UP001595710">
    <property type="component" value="Unassembled WGS sequence"/>
</dbReference>
<dbReference type="EMBL" id="JBHRYN010000012">
    <property type="protein sequence ID" value="MFC3702023.1"/>
    <property type="molecule type" value="Genomic_DNA"/>
</dbReference>
<evidence type="ECO:0000256" key="1">
    <source>
        <dbReference type="SAM" id="Coils"/>
    </source>
</evidence>
<gene>
    <name evidence="4" type="ORF">ACFOND_10255</name>
</gene>
<feature type="transmembrane region" description="Helical" evidence="3">
    <location>
        <begin position="6"/>
        <end position="26"/>
    </location>
</feature>
<evidence type="ECO:0000256" key="2">
    <source>
        <dbReference type="SAM" id="MobiDB-lite"/>
    </source>
</evidence>